<evidence type="ECO:0000313" key="1">
    <source>
        <dbReference type="EMBL" id="GAA0729661.1"/>
    </source>
</evidence>
<keyword evidence="2" id="KW-1185">Reference proteome</keyword>
<protein>
    <recommendedName>
        <fullName evidence="3">DUF2877 domain-containing protein</fullName>
    </recommendedName>
</protein>
<dbReference type="EMBL" id="BAAACF010000006">
    <property type="protein sequence ID" value="GAA0729661.1"/>
    <property type="molecule type" value="Genomic_DNA"/>
</dbReference>
<sequence length="303" mass="33890">MFKVDFISMPVLDNMYRLNGSKVHSIFKNVVNFEYRGKLISIQNSNVPKGPLSISIKETINFLDLPIKMEDVITVKKDVIYIGSISVNIERPLIWDPSLKYYSLLLCNNKKHTNKIKSLVILNGKSGGIKEEVLSIIAGDSYKTYYDKNKSNVVNVLEEVYFDFYNKNQIDAAIKLSSLIGYGAGLTPAGDDFLVGVMSVLHHCKLSSIGISEFYEKLCSEILKNSYKTTMVSKTFLEEGTCARFSESFHKLYEAMWSVNSEELYKAVISMMSIGHSSGTDGLCGVLWGLYLVSNLNINTNGG</sequence>
<dbReference type="Proteomes" id="UP001500339">
    <property type="component" value="Unassembled WGS sequence"/>
</dbReference>
<gene>
    <name evidence="1" type="ORF">GCM10008905_29980</name>
</gene>
<organism evidence="1 2">
    <name type="scientific">Clostridium malenominatum</name>
    <dbReference type="NCBI Taxonomy" id="1539"/>
    <lineage>
        <taxon>Bacteria</taxon>
        <taxon>Bacillati</taxon>
        <taxon>Bacillota</taxon>
        <taxon>Clostridia</taxon>
        <taxon>Eubacteriales</taxon>
        <taxon>Clostridiaceae</taxon>
        <taxon>Clostridium</taxon>
    </lineage>
</organism>
<comment type="caution">
    <text evidence="1">The sequence shown here is derived from an EMBL/GenBank/DDBJ whole genome shotgun (WGS) entry which is preliminary data.</text>
</comment>
<name>A0ABP3UC02_9CLOT</name>
<dbReference type="Pfam" id="PF11392">
    <property type="entry name" value="AllH"/>
    <property type="match status" value="1"/>
</dbReference>
<accession>A0ABP3UC02</accession>
<reference evidence="2" key="1">
    <citation type="journal article" date="2019" name="Int. J. Syst. Evol. Microbiol.">
        <title>The Global Catalogue of Microorganisms (GCM) 10K type strain sequencing project: providing services to taxonomists for standard genome sequencing and annotation.</title>
        <authorList>
            <consortium name="The Broad Institute Genomics Platform"/>
            <consortium name="The Broad Institute Genome Sequencing Center for Infectious Disease"/>
            <person name="Wu L."/>
            <person name="Ma J."/>
        </authorList>
    </citation>
    <scope>NUCLEOTIDE SEQUENCE [LARGE SCALE GENOMIC DNA]</scope>
    <source>
        <strain evidence="2">JCM 1405</strain>
    </source>
</reference>
<proteinExistence type="predicted"/>
<evidence type="ECO:0000313" key="2">
    <source>
        <dbReference type="Proteomes" id="UP001500339"/>
    </source>
</evidence>
<dbReference type="InterPro" id="IPR021530">
    <property type="entry name" value="AllH-like"/>
</dbReference>
<evidence type="ECO:0008006" key="3">
    <source>
        <dbReference type="Google" id="ProtNLM"/>
    </source>
</evidence>
<dbReference type="RefSeq" id="WP_343770962.1">
    <property type="nucleotide sequence ID" value="NZ_BAAACF010000006.1"/>
</dbReference>